<dbReference type="STRING" id="1470434.AZF00_05745"/>
<feature type="transmembrane region" description="Helical" evidence="1">
    <location>
        <begin position="102"/>
        <end position="122"/>
    </location>
</feature>
<evidence type="ECO:0000313" key="3">
    <source>
        <dbReference type="Proteomes" id="UP000074119"/>
    </source>
</evidence>
<dbReference type="EMBL" id="CP014544">
    <property type="protein sequence ID" value="AMO67831.1"/>
    <property type="molecule type" value="Genomic_DNA"/>
</dbReference>
<feature type="transmembrane region" description="Helical" evidence="1">
    <location>
        <begin position="48"/>
        <end position="68"/>
    </location>
</feature>
<dbReference type="AlphaFoldDB" id="A0A127M3U4"/>
<keyword evidence="1" id="KW-0812">Transmembrane</keyword>
<dbReference type="RefSeq" id="WP_062383337.1">
    <property type="nucleotide sequence ID" value="NZ_CP014544.1"/>
</dbReference>
<protein>
    <submittedName>
        <fullName evidence="2">Uncharacterized protein</fullName>
    </submittedName>
</protein>
<proteinExistence type="predicted"/>
<feature type="transmembrane region" description="Helical" evidence="1">
    <location>
        <begin position="12"/>
        <end position="36"/>
    </location>
</feature>
<reference evidence="2 3" key="1">
    <citation type="submission" date="2015-12" db="EMBL/GenBank/DDBJ databases">
        <authorList>
            <person name="Shamseldin A."/>
            <person name="Moawad H."/>
            <person name="Abd El-Rahim W.M."/>
            <person name="Sadowsky M.J."/>
        </authorList>
    </citation>
    <scope>NUCLEOTIDE SEQUENCE [LARGE SCALE GENOMIC DNA]</scope>
    <source>
        <strain evidence="2 3">SM2</strain>
    </source>
</reference>
<evidence type="ECO:0000256" key="1">
    <source>
        <dbReference type="SAM" id="Phobius"/>
    </source>
</evidence>
<evidence type="ECO:0000313" key="2">
    <source>
        <dbReference type="EMBL" id="AMO67831.1"/>
    </source>
</evidence>
<sequence length="125" mass="13295">MALNHRSVYTSDVGLFVLLATPLLNEIVIEFILSFGNSDFYQGGAKSAVNAFVGIAGVLGLGFSLLRLKIADSRLVASISFFVKAAAASWLLSAYLYGLSPVFLVLAAADFLSALVLLKAMIFKT</sequence>
<dbReference type="KEGG" id="zal:AZF00_05745"/>
<name>A0A127M3U4_9GAMM</name>
<dbReference type="Proteomes" id="UP000074119">
    <property type="component" value="Chromosome"/>
</dbReference>
<accession>A0A127M3U4</accession>
<keyword evidence="1" id="KW-1133">Transmembrane helix</keyword>
<keyword evidence="1" id="KW-0472">Membrane</keyword>
<organism evidence="2 3">
    <name type="scientific">Zhongshania aliphaticivorans</name>
    <dbReference type="NCBI Taxonomy" id="1470434"/>
    <lineage>
        <taxon>Bacteria</taxon>
        <taxon>Pseudomonadati</taxon>
        <taxon>Pseudomonadota</taxon>
        <taxon>Gammaproteobacteria</taxon>
        <taxon>Cellvibrionales</taxon>
        <taxon>Spongiibacteraceae</taxon>
        <taxon>Zhongshania</taxon>
    </lineage>
</organism>
<gene>
    <name evidence="2" type="ORF">AZF00_05745</name>
</gene>
<feature type="transmembrane region" description="Helical" evidence="1">
    <location>
        <begin position="75"/>
        <end position="96"/>
    </location>
</feature>